<dbReference type="InterPro" id="IPR018712">
    <property type="entry name" value="Tle1-like_cat"/>
</dbReference>
<sequence length="618" mass="69463">MNPRHDQRCQYRPKRIFICCDGTWVNSLGPKDEPPSNVTKLSRGLKRFCTDGTSQIIMYSPGVGTGPSKLDMLTGGAFGEGLDQDIRECYNFACANYIDGDSIILVGFSRGAFTARSVADLIASVGLLTTEGMDQFFPIFRDYENIGDEKRSASEFLFHDLIPYQGEKGKTKILWENQRKEQYKQWLKSKSWTRDTYQDSSTEIRIKAVAVWDTVGSLGIPPVPIFGIRGSADQWKFTSTHVSSKVENAFQALSLDEPRAAFRPALWERLEDNNVTNLKQVWFPGNHGDVGGGWYDQQMANISLSWICDQLSTLGIEFSARRLTRTFVDGLRYNAAHPYPYVPPPSFLIPNFIWKPLLRHGHPRPKPWASTQALCPPPAKGQTIDTENCTGKDHHPDGSPQCLWEVGPPRSWSLGQTRYPDSRLQLATGTIVRHPGCFTRADPDTNQDTDEALVNTNERIHSCVRVRLVCGGMGMDDSGVWSCPSLLRDDSGGDRPVWRLEKAGAAEVERATGPQAAWWEEELERTGMGYDENWLYRFQKDDGHWRWVFESDAVVKNAAGTAIKPPVRVIPEEPVTGYWERHLLALTRGQTDVWRWAEVNSTEWAAVSDGNQVGSKGV</sequence>
<protein>
    <recommendedName>
        <fullName evidence="1">T6SS Phospholipase effector Tle1-like catalytic domain-containing protein</fullName>
    </recommendedName>
</protein>
<evidence type="ECO:0000313" key="2">
    <source>
        <dbReference type="EMBL" id="KAL2293327.1"/>
    </source>
</evidence>
<dbReference type="Proteomes" id="UP001600888">
    <property type="component" value="Unassembled WGS sequence"/>
</dbReference>
<dbReference type="PANTHER" id="PTHR33840">
    <property type="match status" value="1"/>
</dbReference>
<evidence type="ECO:0000313" key="3">
    <source>
        <dbReference type="Proteomes" id="UP001600888"/>
    </source>
</evidence>
<feature type="domain" description="T6SS Phospholipase effector Tle1-like catalytic" evidence="1">
    <location>
        <begin position="14"/>
        <end position="310"/>
    </location>
</feature>
<gene>
    <name evidence="2" type="ORF">FJTKL_05259</name>
</gene>
<dbReference type="EMBL" id="JBAWTH010000001">
    <property type="protein sequence ID" value="KAL2293328.1"/>
    <property type="molecule type" value="Genomic_DNA"/>
</dbReference>
<proteinExistence type="predicted"/>
<keyword evidence="3" id="KW-1185">Reference proteome</keyword>
<reference evidence="2 3" key="1">
    <citation type="submission" date="2024-03" db="EMBL/GenBank/DDBJ databases">
        <title>A high-quality draft genome sequence of Diaporthe vaccinii, a causative agent of upright dieback and viscid rot disease in cranberry plants.</title>
        <authorList>
            <person name="Sarrasin M."/>
            <person name="Lang B.F."/>
            <person name="Burger G."/>
        </authorList>
    </citation>
    <scope>NUCLEOTIDE SEQUENCE [LARGE SCALE GENOMIC DNA]</scope>
    <source>
        <strain evidence="2 3">IS7</strain>
    </source>
</reference>
<evidence type="ECO:0000259" key="1">
    <source>
        <dbReference type="Pfam" id="PF09994"/>
    </source>
</evidence>
<organism evidence="2 3">
    <name type="scientific">Diaporthe vaccinii</name>
    <dbReference type="NCBI Taxonomy" id="105482"/>
    <lineage>
        <taxon>Eukaryota</taxon>
        <taxon>Fungi</taxon>
        <taxon>Dikarya</taxon>
        <taxon>Ascomycota</taxon>
        <taxon>Pezizomycotina</taxon>
        <taxon>Sordariomycetes</taxon>
        <taxon>Sordariomycetidae</taxon>
        <taxon>Diaporthales</taxon>
        <taxon>Diaporthaceae</taxon>
        <taxon>Diaporthe</taxon>
        <taxon>Diaporthe eres species complex</taxon>
    </lineage>
</organism>
<name>A0ABR4FF56_9PEZI</name>
<accession>A0ABR4FF56</accession>
<dbReference type="SUPFAM" id="SSF53474">
    <property type="entry name" value="alpha/beta-Hydrolases"/>
    <property type="match status" value="1"/>
</dbReference>
<comment type="caution">
    <text evidence="2">The sequence shown here is derived from an EMBL/GenBank/DDBJ whole genome shotgun (WGS) entry which is preliminary data.</text>
</comment>
<dbReference type="PANTHER" id="PTHR33840:SF1">
    <property type="entry name" value="TLE1 PHOSPHOLIPASE DOMAIN-CONTAINING PROTEIN"/>
    <property type="match status" value="1"/>
</dbReference>
<dbReference type="Pfam" id="PF09994">
    <property type="entry name" value="T6SS_Tle1-like_cat"/>
    <property type="match status" value="1"/>
</dbReference>
<dbReference type="InterPro" id="IPR029058">
    <property type="entry name" value="AB_hydrolase_fold"/>
</dbReference>
<dbReference type="EMBL" id="JBAWTH010000001">
    <property type="protein sequence ID" value="KAL2293327.1"/>
    <property type="molecule type" value="Genomic_DNA"/>
</dbReference>